<feature type="transmembrane region" description="Helical" evidence="9">
    <location>
        <begin position="180"/>
        <end position="206"/>
    </location>
</feature>
<accession>A0A974A2P8</accession>
<feature type="transmembrane region" description="Helical" evidence="9">
    <location>
        <begin position="262"/>
        <end position="283"/>
    </location>
</feature>
<dbReference type="GO" id="GO:0006865">
    <property type="term" value="P:amino acid transport"/>
    <property type="evidence" value="ECO:0007669"/>
    <property type="project" value="UniProtKB-KW"/>
</dbReference>
<keyword evidence="3" id="KW-1003">Cell membrane</keyword>
<protein>
    <submittedName>
        <fullName evidence="10">Branched-chain amino acid ABC transporter permease</fullName>
    </submittedName>
</protein>
<dbReference type="RefSeq" id="WP_166208244.1">
    <property type="nucleotide sequence ID" value="NZ_CP088285.1"/>
</dbReference>
<evidence type="ECO:0000256" key="9">
    <source>
        <dbReference type="SAM" id="Phobius"/>
    </source>
</evidence>
<name>A0A974A2P8_9BRAD</name>
<feature type="transmembrane region" description="Helical" evidence="9">
    <location>
        <begin position="6"/>
        <end position="29"/>
    </location>
</feature>
<dbReference type="GO" id="GO:0022857">
    <property type="term" value="F:transmembrane transporter activity"/>
    <property type="evidence" value="ECO:0007669"/>
    <property type="project" value="InterPro"/>
</dbReference>
<reference evidence="10" key="1">
    <citation type="submission" date="2020-06" db="EMBL/GenBank/DDBJ databases">
        <title>Whole Genome Sequence of Bradyrhizobium sp. Strain 1S1.</title>
        <authorList>
            <person name="Bromfield E.S.P."/>
            <person name="Cloutier S."/>
        </authorList>
    </citation>
    <scope>NUCLEOTIDE SEQUENCE [LARGE SCALE GENOMIC DNA]</scope>
    <source>
        <strain evidence="10">1S1</strain>
    </source>
</reference>
<evidence type="ECO:0000256" key="1">
    <source>
        <dbReference type="ARBA" id="ARBA00004651"/>
    </source>
</evidence>
<evidence type="ECO:0000256" key="3">
    <source>
        <dbReference type="ARBA" id="ARBA00022475"/>
    </source>
</evidence>
<dbReference type="PANTHER" id="PTHR11795">
    <property type="entry name" value="BRANCHED-CHAIN AMINO ACID TRANSPORT SYSTEM PERMEASE PROTEIN LIVH"/>
    <property type="match status" value="1"/>
</dbReference>
<keyword evidence="6 9" id="KW-1133">Transmembrane helix</keyword>
<evidence type="ECO:0000256" key="7">
    <source>
        <dbReference type="ARBA" id="ARBA00023136"/>
    </source>
</evidence>
<dbReference type="AlphaFoldDB" id="A0A974A2P8"/>
<keyword evidence="5" id="KW-0029">Amino-acid transport</keyword>
<dbReference type="EMBL" id="JAAOLE020000001">
    <property type="protein sequence ID" value="NVI47576.1"/>
    <property type="molecule type" value="Genomic_DNA"/>
</dbReference>
<dbReference type="GO" id="GO:0005886">
    <property type="term" value="C:plasma membrane"/>
    <property type="evidence" value="ECO:0007669"/>
    <property type="project" value="UniProtKB-SubCell"/>
</dbReference>
<gene>
    <name evidence="10" type="ORF">HAP48_032370</name>
</gene>
<dbReference type="Pfam" id="PF02653">
    <property type="entry name" value="BPD_transp_2"/>
    <property type="match status" value="1"/>
</dbReference>
<feature type="transmembrane region" description="Helical" evidence="9">
    <location>
        <begin position="226"/>
        <end position="250"/>
    </location>
</feature>
<comment type="subcellular location">
    <subcellularLocation>
        <location evidence="1">Cell membrane</location>
        <topology evidence="1">Multi-pass membrane protein</topology>
    </subcellularLocation>
</comment>
<dbReference type="InterPro" id="IPR001851">
    <property type="entry name" value="ABC_transp_permease"/>
</dbReference>
<keyword evidence="2" id="KW-0813">Transport</keyword>
<keyword evidence="7 9" id="KW-0472">Membrane</keyword>
<evidence type="ECO:0000256" key="8">
    <source>
        <dbReference type="ARBA" id="ARBA00037998"/>
    </source>
</evidence>
<dbReference type="CDD" id="cd06582">
    <property type="entry name" value="TM_PBP1_LivH_like"/>
    <property type="match status" value="1"/>
</dbReference>
<feature type="transmembrane region" description="Helical" evidence="9">
    <location>
        <begin position="130"/>
        <end position="159"/>
    </location>
</feature>
<sequence length="291" mass="29580">MLSQFLQFLLAGLTVGATYALAALGYTLVYNASGMINFAQGEFIMLGAMTASALVAAGFPLLSSLAIAIAFTTLVGFAMAKFAVEPARTTSMTSLIIITLGAGQVIRGAVEIGLGKGNHALPGLSDDRPLNVLGAALAPQALWIMGISLVIVITLFWYFNSTMHGKALVATSHNRLAAQLVGINTMGVLTFSFALSAALGAIGGVLLAPITFTSYSAGTMLGLKGFVAAAFGGLGSSVGAVVGGLALGVIESMTAAYISAAYKDAVAFVLIILLFLLAPHGLLGAKTSDRV</sequence>
<proteinExistence type="inferred from homology"/>
<dbReference type="PANTHER" id="PTHR11795:SF450">
    <property type="entry name" value="ABC TRANSPORTER PERMEASE PROTEIN"/>
    <property type="match status" value="1"/>
</dbReference>
<dbReference type="InterPro" id="IPR052157">
    <property type="entry name" value="BCAA_transport_permease"/>
</dbReference>
<evidence type="ECO:0000256" key="2">
    <source>
        <dbReference type="ARBA" id="ARBA00022448"/>
    </source>
</evidence>
<evidence type="ECO:0000256" key="5">
    <source>
        <dbReference type="ARBA" id="ARBA00022970"/>
    </source>
</evidence>
<organism evidence="10">
    <name type="scientific">Bradyrhizobium septentrionale</name>
    <dbReference type="NCBI Taxonomy" id="1404411"/>
    <lineage>
        <taxon>Bacteria</taxon>
        <taxon>Pseudomonadati</taxon>
        <taxon>Pseudomonadota</taxon>
        <taxon>Alphaproteobacteria</taxon>
        <taxon>Hyphomicrobiales</taxon>
        <taxon>Nitrobacteraceae</taxon>
        <taxon>Bradyrhizobium</taxon>
    </lineage>
</organism>
<comment type="caution">
    <text evidence="10">The sequence shown here is derived from an EMBL/GenBank/DDBJ whole genome shotgun (WGS) entry which is preliminary data.</text>
</comment>
<evidence type="ECO:0000256" key="4">
    <source>
        <dbReference type="ARBA" id="ARBA00022692"/>
    </source>
</evidence>
<evidence type="ECO:0000256" key="6">
    <source>
        <dbReference type="ARBA" id="ARBA00022989"/>
    </source>
</evidence>
<comment type="similarity">
    <text evidence="8">Belongs to the binding-protein-dependent transport system permease family. LivHM subfamily.</text>
</comment>
<keyword evidence="4 9" id="KW-0812">Transmembrane</keyword>
<evidence type="ECO:0000313" key="10">
    <source>
        <dbReference type="EMBL" id="NVI47576.1"/>
    </source>
</evidence>